<proteinExistence type="predicted"/>
<dbReference type="RefSeq" id="WP_093520377.1">
    <property type="nucleotide sequence ID" value="NZ_FOIJ01000006.1"/>
</dbReference>
<evidence type="ECO:0008006" key="3">
    <source>
        <dbReference type="Google" id="ProtNLM"/>
    </source>
</evidence>
<name>A0A1I0IPB2_9BACT</name>
<evidence type="ECO:0000313" key="1">
    <source>
        <dbReference type="EMBL" id="SET98960.1"/>
    </source>
</evidence>
<sequence length="488" mass="51714">MRDGCRFWRPAVHGLWLCLLAGLGGCGPAFLEEPEAWARREAPIRIPNSLSTQALVFNALSTNKIANQLLGTNALAALFSPPGHPTILNQLQDPAARQFMGYLVSCALANGQNLTWVDPSTGGTQTWQGKLGICPAWKTQAPTQACLQQVSSCLLARNNAFGLRVELSLRGEHPTTPSVFGLETVTPPSEYVPLSPQRLASFEPCTGTPVGAARDCGWRGDAVGACQPDTRVVLGAGGADPDTCTGAALGTSSGARMVLRVCEGIHGCDHGSALPWLGESAGSCGTVAPAVAFTCPAGGHFSVMTAPYTHGQLGTATVQTAPSSVQYRLPEASVFRVREGAFYGTVFDPEALAAEVFVRDGRVILPEQPVKGSVYRRMYSCYDSNWSDGVANATHRVCALPSTSSNCAAQVTGVCVNPAYRAYPSSMCATDDGSQVAGDGDYEKCRDHHSTTQWNYPVTSYIHSACDVLGDYGKPELCTRPRQTPKLP</sequence>
<dbReference type="Proteomes" id="UP000199181">
    <property type="component" value="Unassembled WGS sequence"/>
</dbReference>
<dbReference type="AlphaFoldDB" id="A0A1I0IPB2"/>
<accession>A0A1I0IPB2</accession>
<protein>
    <recommendedName>
        <fullName evidence="3">Lipoprotein</fullName>
    </recommendedName>
</protein>
<keyword evidence="2" id="KW-1185">Reference proteome</keyword>
<reference evidence="2" key="1">
    <citation type="submission" date="2016-10" db="EMBL/GenBank/DDBJ databases">
        <authorList>
            <person name="Varghese N."/>
            <person name="Submissions S."/>
        </authorList>
    </citation>
    <scope>NUCLEOTIDE SEQUENCE [LARGE SCALE GENOMIC DNA]</scope>
    <source>
        <strain evidence="2">DSM 16858</strain>
    </source>
</reference>
<dbReference type="PROSITE" id="PS51257">
    <property type="entry name" value="PROKAR_LIPOPROTEIN"/>
    <property type="match status" value="1"/>
</dbReference>
<gene>
    <name evidence="1" type="ORF">SAMN05443639_106193</name>
</gene>
<organism evidence="1 2">
    <name type="scientific">Stigmatella erecta</name>
    <dbReference type="NCBI Taxonomy" id="83460"/>
    <lineage>
        <taxon>Bacteria</taxon>
        <taxon>Pseudomonadati</taxon>
        <taxon>Myxococcota</taxon>
        <taxon>Myxococcia</taxon>
        <taxon>Myxococcales</taxon>
        <taxon>Cystobacterineae</taxon>
        <taxon>Archangiaceae</taxon>
        <taxon>Stigmatella</taxon>
    </lineage>
</organism>
<evidence type="ECO:0000313" key="2">
    <source>
        <dbReference type="Proteomes" id="UP000199181"/>
    </source>
</evidence>
<dbReference type="EMBL" id="FOIJ01000006">
    <property type="protein sequence ID" value="SET98960.1"/>
    <property type="molecule type" value="Genomic_DNA"/>
</dbReference>